<dbReference type="InterPro" id="IPR001387">
    <property type="entry name" value="Cro/C1-type_HTH"/>
</dbReference>
<dbReference type="SMART" id="SM00530">
    <property type="entry name" value="HTH_XRE"/>
    <property type="match status" value="1"/>
</dbReference>
<dbReference type="GO" id="GO:0003677">
    <property type="term" value="F:DNA binding"/>
    <property type="evidence" value="ECO:0007669"/>
    <property type="project" value="UniProtKB-KW"/>
</dbReference>
<reference evidence="4" key="1">
    <citation type="submission" date="2011-04" db="EMBL/GenBank/DDBJ databases">
        <title>The complete genome of Treponema brennaborense DSM 12168.</title>
        <authorList>
            <person name="Lucas S."/>
            <person name="Han J."/>
            <person name="Lapidus A."/>
            <person name="Bruce D."/>
            <person name="Goodwin L."/>
            <person name="Pitluck S."/>
            <person name="Peters L."/>
            <person name="Kyrpides N."/>
            <person name="Mavromatis K."/>
            <person name="Ivanova N."/>
            <person name="Mikhailova N."/>
            <person name="Pagani I."/>
            <person name="Teshima H."/>
            <person name="Detter J.C."/>
            <person name="Tapia R."/>
            <person name="Han C."/>
            <person name="Land M."/>
            <person name="Hauser L."/>
            <person name="Markowitz V."/>
            <person name="Cheng J.-F."/>
            <person name="Hugenholtz P."/>
            <person name="Woyke T."/>
            <person name="Wu D."/>
            <person name="Gronow S."/>
            <person name="Wellnitz S."/>
            <person name="Brambilla E."/>
            <person name="Klenk H.-P."/>
            <person name="Eisen J.A."/>
        </authorList>
    </citation>
    <scope>NUCLEOTIDE SEQUENCE [LARGE SCALE GENOMIC DNA]</scope>
    <source>
        <strain evidence="4">DSM 12168 / CIP 105900 / DD5/3</strain>
    </source>
</reference>
<dbReference type="eggNOG" id="COG1476">
    <property type="taxonomic scope" value="Bacteria"/>
</dbReference>
<dbReference type="KEGG" id="tbe:Trebr_1868"/>
<dbReference type="RefSeq" id="WP_013758992.1">
    <property type="nucleotide sequence ID" value="NC_015500.1"/>
</dbReference>
<evidence type="ECO:0000256" key="1">
    <source>
        <dbReference type="ARBA" id="ARBA00023125"/>
    </source>
</evidence>
<dbReference type="PANTHER" id="PTHR46558:SF11">
    <property type="entry name" value="HTH-TYPE TRANSCRIPTIONAL REGULATOR XRE"/>
    <property type="match status" value="1"/>
</dbReference>
<gene>
    <name evidence="3" type="ordered locus">Trebr_1868</name>
</gene>
<dbReference type="STRING" id="906968.Trebr_1868"/>
<dbReference type="CDD" id="cd00093">
    <property type="entry name" value="HTH_XRE"/>
    <property type="match status" value="1"/>
</dbReference>
<dbReference type="PANTHER" id="PTHR46558">
    <property type="entry name" value="TRACRIPTIONAL REGULATORY PROTEIN-RELATED-RELATED"/>
    <property type="match status" value="1"/>
</dbReference>
<dbReference type="EMBL" id="CP002696">
    <property type="protein sequence ID" value="AEE17288.1"/>
    <property type="molecule type" value="Genomic_DNA"/>
</dbReference>
<dbReference type="SUPFAM" id="SSF47413">
    <property type="entry name" value="lambda repressor-like DNA-binding domains"/>
    <property type="match status" value="1"/>
</dbReference>
<feature type="domain" description="HTH cro/C1-type" evidence="2">
    <location>
        <begin position="17"/>
        <end position="71"/>
    </location>
</feature>
<protein>
    <submittedName>
        <fullName evidence="3">Helix-turn-helix domain protein</fullName>
    </submittedName>
</protein>
<accession>F4LIX9</accession>
<evidence type="ECO:0000313" key="3">
    <source>
        <dbReference type="EMBL" id="AEE17288.1"/>
    </source>
</evidence>
<keyword evidence="1" id="KW-0238">DNA-binding</keyword>
<dbReference type="PROSITE" id="PS50943">
    <property type="entry name" value="HTH_CROC1"/>
    <property type="match status" value="1"/>
</dbReference>
<dbReference type="Proteomes" id="UP000006546">
    <property type="component" value="Chromosome"/>
</dbReference>
<dbReference type="Gene3D" id="1.10.260.40">
    <property type="entry name" value="lambda repressor-like DNA-binding domains"/>
    <property type="match status" value="1"/>
</dbReference>
<evidence type="ECO:0000313" key="4">
    <source>
        <dbReference type="Proteomes" id="UP000006546"/>
    </source>
</evidence>
<proteinExistence type="predicted"/>
<keyword evidence="4" id="KW-1185">Reference proteome</keyword>
<sequence length="115" mass="12735">MNCIGKEIDYAAIGRRIKKYRWESNISQEELADAVGVSTTHMSHIETGGTKLSLGVFVKIADALQISADLLLNGDRATSKLSEIDELFSASDERQSRILLEITRAAKNALDRERV</sequence>
<organism evidence="3 4">
    <name type="scientific">Treponema brennaborense (strain DSM 12168 / CIP 105900 / DD5/3)</name>
    <dbReference type="NCBI Taxonomy" id="906968"/>
    <lineage>
        <taxon>Bacteria</taxon>
        <taxon>Pseudomonadati</taxon>
        <taxon>Spirochaetota</taxon>
        <taxon>Spirochaetia</taxon>
        <taxon>Spirochaetales</taxon>
        <taxon>Treponemataceae</taxon>
        <taxon>Treponema</taxon>
    </lineage>
</organism>
<dbReference type="AlphaFoldDB" id="F4LIX9"/>
<dbReference type="InterPro" id="IPR010982">
    <property type="entry name" value="Lambda_DNA-bd_dom_sf"/>
</dbReference>
<name>F4LIX9_TREBD</name>
<dbReference type="HOGENOM" id="CLU_066192_17_6_12"/>
<evidence type="ECO:0000259" key="2">
    <source>
        <dbReference type="PROSITE" id="PS50943"/>
    </source>
</evidence>
<dbReference type="Pfam" id="PF01381">
    <property type="entry name" value="HTH_3"/>
    <property type="match status" value="1"/>
</dbReference>